<dbReference type="AlphaFoldDB" id="A0ABD3JVK9"/>
<comment type="caution">
    <text evidence="1">The sequence shown here is derived from an EMBL/GenBank/DDBJ whole genome shotgun (WGS) entry which is preliminary data.</text>
</comment>
<evidence type="ECO:0000313" key="2">
    <source>
        <dbReference type="Proteomes" id="UP001634007"/>
    </source>
</evidence>
<organism evidence="1 2">
    <name type="scientific">Eucalyptus globulus</name>
    <name type="common">Tasmanian blue gum</name>
    <dbReference type="NCBI Taxonomy" id="34317"/>
    <lineage>
        <taxon>Eukaryota</taxon>
        <taxon>Viridiplantae</taxon>
        <taxon>Streptophyta</taxon>
        <taxon>Embryophyta</taxon>
        <taxon>Tracheophyta</taxon>
        <taxon>Spermatophyta</taxon>
        <taxon>Magnoliopsida</taxon>
        <taxon>eudicotyledons</taxon>
        <taxon>Gunneridae</taxon>
        <taxon>Pentapetalae</taxon>
        <taxon>rosids</taxon>
        <taxon>malvids</taxon>
        <taxon>Myrtales</taxon>
        <taxon>Myrtaceae</taxon>
        <taxon>Myrtoideae</taxon>
        <taxon>Eucalypteae</taxon>
        <taxon>Eucalyptus</taxon>
    </lineage>
</organism>
<accession>A0ABD3JVK9</accession>
<evidence type="ECO:0000313" key="1">
    <source>
        <dbReference type="EMBL" id="KAL3731944.1"/>
    </source>
</evidence>
<proteinExistence type="predicted"/>
<dbReference type="Proteomes" id="UP001634007">
    <property type="component" value="Unassembled WGS sequence"/>
</dbReference>
<reference evidence="1 2" key="1">
    <citation type="submission" date="2024-11" db="EMBL/GenBank/DDBJ databases">
        <title>Chromosome-level genome assembly of Eucalyptus globulus Labill. provides insights into its genome evolution.</title>
        <authorList>
            <person name="Li X."/>
        </authorList>
    </citation>
    <scope>NUCLEOTIDE SEQUENCE [LARGE SCALE GENOMIC DNA]</scope>
    <source>
        <strain evidence="1">CL2024</strain>
        <tissue evidence="1">Fresh tender leaves</tissue>
    </source>
</reference>
<gene>
    <name evidence="1" type="ORF">ACJRO7_028755</name>
</gene>
<name>A0ABD3JVK9_EUCGL</name>
<sequence>MHQCVVLRKHLDMSRIHCWALNDAEDGPHGNLSFMIQPVDEIGVPHEAASGEAETSSESYKRFGIMNNA</sequence>
<protein>
    <submittedName>
        <fullName evidence="1">Uncharacterized protein</fullName>
    </submittedName>
</protein>
<keyword evidence="2" id="KW-1185">Reference proteome</keyword>
<dbReference type="EMBL" id="JBJKBG010000007">
    <property type="protein sequence ID" value="KAL3731944.1"/>
    <property type="molecule type" value="Genomic_DNA"/>
</dbReference>